<dbReference type="AlphaFoldDB" id="A0A2T7F6C1"/>
<accession>A0A2T7F6C1</accession>
<feature type="signal peptide" evidence="2">
    <location>
        <begin position="1"/>
        <end position="23"/>
    </location>
</feature>
<dbReference type="EMBL" id="CM009749">
    <property type="protein sequence ID" value="PUZ75633.1"/>
    <property type="molecule type" value="Genomic_DNA"/>
</dbReference>
<keyword evidence="2" id="KW-0732">Signal</keyword>
<feature type="region of interest" description="Disordered" evidence="1">
    <location>
        <begin position="36"/>
        <end position="62"/>
    </location>
</feature>
<organism evidence="3 4">
    <name type="scientific">Panicum hallii var. hallii</name>
    <dbReference type="NCBI Taxonomy" id="1504633"/>
    <lineage>
        <taxon>Eukaryota</taxon>
        <taxon>Viridiplantae</taxon>
        <taxon>Streptophyta</taxon>
        <taxon>Embryophyta</taxon>
        <taxon>Tracheophyta</taxon>
        <taxon>Spermatophyta</taxon>
        <taxon>Magnoliopsida</taxon>
        <taxon>Liliopsida</taxon>
        <taxon>Poales</taxon>
        <taxon>Poaceae</taxon>
        <taxon>PACMAD clade</taxon>
        <taxon>Panicoideae</taxon>
        <taxon>Panicodae</taxon>
        <taxon>Paniceae</taxon>
        <taxon>Panicinae</taxon>
        <taxon>Panicum</taxon>
        <taxon>Panicum sect. Panicum</taxon>
    </lineage>
</organism>
<evidence type="ECO:0000256" key="2">
    <source>
        <dbReference type="SAM" id="SignalP"/>
    </source>
</evidence>
<dbReference type="Proteomes" id="UP000244336">
    <property type="component" value="Chromosome 1"/>
</dbReference>
<gene>
    <name evidence="3" type="ORF">GQ55_1G199000</name>
</gene>
<protein>
    <submittedName>
        <fullName evidence="3">Uncharacterized protein</fullName>
    </submittedName>
</protein>
<keyword evidence="4" id="KW-1185">Reference proteome</keyword>
<feature type="compositionally biased region" description="Polar residues" evidence="1">
    <location>
        <begin position="36"/>
        <end position="56"/>
    </location>
</feature>
<reference evidence="3 4" key="1">
    <citation type="submission" date="2018-04" db="EMBL/GenBank/DDBJ databases">
        <title>WGS assembly of Panicum hallii var. hallii HAL2.</title>
        <authorList>
            <person name="Lovell J."/>
            <person name="Jenkins J."/>
            <person name="Lowry D."/>
            <person name="Mamidi S."/>
            <person name="Sreedasyam A."/>
            <person name="Weng X."/>
            <person name="Barry K."/>
            <person name="Bonette J."/>
            <person name="Campitelli B."/>
            <person name="Daum C."/>
            <person name="Gordon S."/>
            <person name="Gould B."/>
            <person name="Lipzen A."/>
            <person name="MacQueen A."/>
            <person name="Palacio-Mejia J."/>
            <person name="Plott C."/>
            <person name="Shakirov E."/>
            <person name="Shu S."/>
            <person name="Yoshinaga Y."/>
            <person name="Zane M."/>
            <person name="Rokhsar D."/>
            <person name="Grimwood J."/>
            <person name="Schmutz J."/>
            <person name="Juenger T."/>
        </authorList>
    </citation>
    <scope>NUCLEOTIDE SEQUENCE [LARGE SCALE GENOMIC DNA]</scope>
    <source>
        <strain evidence="4">cv. HAL2</strain>
    </source>
</reference>
<evidence type="ECO:0000313" key="4">
    <source>
        <dbReference type="Proteomes" id="UP000244336"/>
    </source>
</evidence>
<evidence type="ECO:0000313" key="3">
    <source>
        <dbReference type="EMBL" id="PUZ75633.1"/>
    </source>
</evidence>
<evidence type="ECO:0000256" key="1">
    <source>
        <dbReference type="SAM" id="MobiDB-lite"/>
    </source>
</evidence>
<name>A0A2T7F6C1_9POAL</name>
<proteinExistence type="predicted"/>
<dbReference type="Gramene" id="PUZ75633">
    <property type="protein sequence ID" value="PUZ75633"/>
    <property type="gene ID" value="GQ55_1G199000"/>
</dbReference>
<feature type="chain" id="PRO_5015736245" evidence="2">
    <location>
        <begin position="24"/>
        <end position="62"/>
    </location>
</feature>
<sequence length="62" mass="6612">MWKDVCTFYPGLLCKLLLLPSLGSEGLIGTRSACPDTTTMAPPSSSHAISTHTPMDTDSENN</sequence>